<reference evidence="4 5" key="1">
    <citation type="journal article" date="2015" name="Genome Announc.">
        <title>Expanding the biotechnology potential of lactobacilli through comparative genomics of 213 strains and associated genera.</title>
        <authorList>
            <person name="Sun Z."/>
            <person name="Harris H.M."/>
            <person name="McCann A."/>
            <person name="Guo C."/>
            <person name="Argimon S."/>
            <person name="Zhang W."/>
            <person name="Yang X."/>
            <person name="Jeffery I.B."/>
            <person name="Cooney J.C."/>
            <person name="Kagawa T.F."/>
            <person name="Liu W."/>
            <person name="Song Y."/>
            <person name="Salvetti E."/>
            <person name="Wrobel A."/>
            <person name="Rasinkangas P."/>
            <person name="Parkhill J."/>
            <person name="Rea M.C."/>
            <person name="O'Sullivan O."/>
            <person name="Ritari J."/>
            <person name="Douillard F.P."/>
            <person name="Paul Ross R."/>
            <person name="Yang R."/>
            <person name="Briner A.E."/>
            <person name="Felis G.E."/>
            <person name="de Vos W.M."/>
            <person name="Barrangou R."/>
            <person name="Klaenhammer T.R."/>
            <person name="Caufield P.W."/>
            <person name="Cui Y."/>
            <person name="Zhang H."/>
            <person name="O'Toole P.W."/>
        </authorList>
    </citation>
    <scope>NUCLEOTIDE SEQUENCE [LARGE SCALE GENOMIC DNA]</scope>
    <source>
        <strain evidence="4 5">DSM 12361</strain>
    </source>
</reference>
<evidence type="ECO:0000313" key="4">
    <source>
        <dbReference type="EMBL" id="KRK24315.1"/>
    </source>
</evidence>
<organism evidence="4 5">
    <name type="scientific">Apilactobacillus kunkeei DSM 12361 = ATCC 700308</name>
    <dbReference type="NCBI Taxonomy" id="1423768"/>
    <lineage>
        <taxon>Bacteria</taxon>
        <taxon>Bacillati</taxon>
        <taxon>Bacillota</taxon>
        <taxon>Bacilli</taxon>
        <taxon>Lactobacillales</taxon>
        <taxon>Lactobacillaceae</taxon>
        <taxon>Apilactobacillus</taxon>
    </lineage>
</organism>
<keyword evidence="2" id="KW-0560">Oxidoreductase</keyword>
<comment type="similarity">
    <text evidence="1">Belongs to the NAD(P)H dehydrogenase (quinone) family.</text>
</comment>
<gene>
    <name evidence="4" type="ORF">FD43_GL001127</name>
</gene>
<accession>A0A0R1FRB6</accession>
<dbReference type="GeneID" id="66348282"/>
<dbReference type="PANTHER" id="PTHR10204:SF34">
    <property type="entry name" value="NAD(P)H DEHYDROGENASE [QUINONE] 1 ISOFORM 1"/>
    <property type="match status" value="1"/>
</dbReference>
<feature type="domain" description="Flavodoxin-like fold" evidence="3">
    <location>
        <begin position="1"/>
        <end position="182"/>
    </location>
</feature>
<name>A0A0R1FRB6_9LACO</name>
<dbReference type="Proteomes" id="UP000051794">
    <property type="component" value="Unassembled WGS sequence"/>
</dbReference>
<sequence>MRILVIQGHPDEDSFSHSNALNYVNHAKSLGHEVELIDLSNTTFDPVLRYGYRQHMEDETFPKHVQELVKNADHITFFFPIWWSAEPSVLKGLFDRVFTPKFAYIYHPDGKREKLLTGKTASVFTTSHGPAFFYKMFGNVLFRWKYLLLGYCGIKTTHCLDLGNMEDQQDTLERRQKYIQKCANTIK</sequence>
<protein>
    <recommendedName>
        <fullName evidence="3">Flavodoxin-like fold domain-containing protein</fullName>
    </recommendedName>
</protein>
<dbReference type="InterPro" id="IPR003680">
    <property type="entry name" value="Flavodoxin_fold"/>
</dbReference>
<evidence type="ECO:0000313" key="5">
    <source>
        <dbReference type="Proteomes" id="UP000051794"/>
    </source>
</evidence>
<dbReference type="PATRIC" id="fig|1423768.3.peg.136"/>
<dbReference type="Pfam" id="PF02525">
    <property type="entry name" value="Flavodoxin_2"/>
    <property type="match status" value="1"/>
</dbReference>
<dbReference type="Gene3D" id="3.40.50.360">
    <property type="match status" value="1"/>
</dbReference>
<evidence type="ECO:0000256" key="1">
    <source>
        <dbReference type="ARBA" id="ARBA00006252"/>
    </source>
</evidence>
<dbReference type="AlphaFoldDB" id="A0A0R1FRB6"/>
<dbReference type="RefSeq" id="WP_054449573.1">
    <property type="nucleotide sequence ID" value="NZ_AZCK01000003.1"/>
</dbReference>
<dbReference type="PANTHER" id="PTHR10204">
    <property type="entry name" value="NAD P H OXIDOREDUCTASE-RELATED"/>
    <property type="match status" value="1"/>
</dbReference>
<dbReference type="GO" id="GO:0003955">
    <property type="term" value="F:NAD(P)H dehydrogenase (quinone) activity"/>
    <property type="evidence" value="ECO:0007669"/>
    <property type="project" value="TreeGrafter"/>
</dbReference>
<evidence type="ECO:0000256" key="2">
    <source>
        <dbReference type="ARBA" id="ARBA00023002"/>
    </source>
</evidence>
<dbReference type="SUPFAM" id="SSF52218">
    <property type="entry name" value="Flavoproteins"/>
    <property type="match status" value="1"/>
</dbReference>
<dbReference type="GO" id="GO:0005829">
    <property type="term" value="C:cytosol"/>
    <property type="evidence" value="ECO:0007669"/>
    <property type="project" value="TreeGrafter"/>
</dbReference>
<comment type="caution">
    <text evidence="4">The sequence shown here is derived from an EMBL/GenBank/DDBJ whole genome shotgun (WGS) entry which is preliminary data.</text>
</comment>
<proteinExistence type="inferred from homology"/>
<evidence type="ECO:0000259" key="3">
    <source>
        <dbReference type="Pfam" id="PF02525"/>
    </source>
</evidence>
<dbReference type="InterPro" id="IPR029039">
    <property type="entry name" value="Flavoprotein-like_sf"/>
</dbReference>
<dbReference type="InterPro" id="IPR051545">
    <property type="entry name" value="NAD(P)H_dehydrogenase_qn"/>
</dbReference>
<dbReference type="EMBL" id="AZCK01000003">
    <property type="protein sequence ID" value="KRK24315.1"/>
    <property type="molecule type" value="Genomic_DNA"/>
</dbReference>